<accession>A0AAF3EHL1</accession>
<keyword evidence="1" id="KW-1185">Reference proteome</keyword>
<evidence type="ECO:0000313" key="2">
    <source>
        <dbReference type="WBParaSite" id="MBELARI_LOCUS13470"/>
    </source>
</evidence>
<proteinExistence type="predicted"/>
<name>A0AAF3EHL1_9BILA</name>
<organism evidence="1 2">
    <name type="scientific">Mesorhabditis belari</name>
    <dbReference type="NCBI Taxonomy" id="2138241"/>
    <lineage>
        <taxon>Eukaryota</taxon>
        <taxon>Metazoa</taxon>
        <taxon>Ecdysozoa</taxon>
        <taxon>Nematoda</taxon>
        <taxon>Chromadorea</taxon>
        <taxon>Rhabditida</taxon>
        <taxon>Rhabditina</taxon>
        <taxon>Rhabditomorpha</taxon>
        <taxon>Rhabditoidea</taxon>
        <taxon>Rhabditidae</taxon>
        <taxon>Mesorhabditinae</taxon>
        <taxon>Mesorhabditis</taxon>
    </lineage>
</organism>
<dbReference type="Proteomes" id="UP000887575">
    <property type="component" value="Unassembled WGS sequence"/>
</dbReference>
<dbReference type="WBParaSite" id="MBELARI_LOCUS13470">
    <property type="protein sequence ID" value="MBELARI_LOCUS13470"/>
    <property type="gene ID" value="MBELARI_LOCUS13470"/>
</dbReference>
<reference evidence="2" key="1">
    <citation type="submission" date="2024-02" db="UniProtKB">
        <authorList>
            <consortium name="WormBaseParasite"/>
        </authorList>
    </citation>
    <scope>IDENTIFICATION</scope>
</reference>
<sequence>MSGCKEHKKFLHSSHQMRRKQERFCRGVYGSTPARLPRQIVEALPAQVFPIQSLDGREQIKVDKKQIVTQQNLGPATAVINQKKKSGSY</sequence>
<protein>
    <submittedName>
        <fullName evidence="2">Uncharacterized protein</fullName>
    </submittedName>
</protein>
<evidence type="ECO:0000313" key="1">
    <source>
        <dbReference type="Proteomes" id="UP000887575"/>
    </source>
</evidence>
<dbReference type="AlphaFoldDB" id="A0AAF3EHL1"/>